<dbReference type="RefSeq" id="WP_207672973.1">
    <property type="nucleotide sequence ID" value="NZ_JAFREM010000012.1"/>
</dbReference>
<dbReference type="EMBL" id="JAFREM010000012">
    <property type="protein sequence ID" value="MBO1306044.1"/>
    <property type="molecule type" value="Genomic_DNA"/>
</dbReference>
<dbReference type="InterPro" id="IPR052536">
    <property type="entry name" value="ABC-4_Integral_Memb_Prot"/>
</dbReference>
<keyword evidence="3 6" id="KW-0812">Transmembrane</keyword>
<organism evidence="8 9">
    <name type="scientific">Candidatus Enterococcus moelleringii</name>
    <dbReference type="NCBI Taxonomy" id="2815325"/>
    <lineage>
        <taxon>Bacteria</taxon>
        <taxon>Bacillati</taxon>
        <taxon>Bacillota</taxon>
        <taxon>Bacilli</taxon>
        <taxon>Lactobacillales</taxon>
        <taxon>Enterococcaceae</taxon>
        <taxon>Enterococcus</taxon>
    </lineage>
</organism>
<feature type="transmembrane region" description="Helical" evidence="6">
    <location>
        <begin position="630"/>
        <end position="652"/>
    </location>
</feature>
<evidence type="ECO:0000256" key="5">
    <source>
        <dbReference type="ARBA" id="ARBA00023136"/>
    </source>
</evidence>
<comment type="subcellular location">
    <subcellularLocation>
        <location evidence="1">Cell membrane</location>
        <topology evidence="1">Multi-pass membrane protein</topology>
    </subcellularLocation>
</comment>
<keyword evidence="9" id="KW-1185">Reference proteome</keyword>
<evidence type="ECO:0000313" key="9">
    <source>
        <dbReference type="Proteomes" id="UP000664601"/>
    </source>
</evidence>
<comment type="caution">
    <text evidence="8">The sequence shown here is derived from an EMBL/GenBank/DDBJ whole genome shotgun (WGS) entry which is preliminary data.</text>
</comment>
<sequence length="696" mass="79246">MNLDKIFDKLRRYNRGNYVQLIFCIAFAVFLITSFSAMLFSPTILTVLPVGGDSRKQVNMIFVIALIGCLMFAIYATGLFFKYKSRETGVFLALGASKRVLTKTFYKELAKIWAACTLVALVLGNIASVIIWQLFRVLVIDTSQMPYQFSITGTLVGLMFAVVLGLCIFVMAYIFMKRSNLMDILNEQRKNEPIQEVTRAYGLTGLVMTVLGILLGYVVPFAVASAFKINLPGLWNATYLISIVGIYRLVTYLISHHERGKRPQKYYKNIIPYSMMKSQGKQTVRNMCVMALLVLASMFALFYVPMSATSYWQIDDSPVDYSLVYPANIDELNQEDIESLAAKHDVKATDYMEVDFAELLGSGIERDWTDSGKLVEEYQEKHEYAEFISASEYEQITGKQLTVPQGGYYIFVNGPEDTWTKFDDMDQVTNPATDETFKLSLTGTLDDDKELFHLATNRYVLNDADFEAITAGISEDHQVKQLMFNVEESEAEQAFAEEVFSEFIARAPAEMARTTTYDAYQSEQAKLAGEHYDGDIVMELDTSNPDLRNYWKYYPSIKTVMKQNFLRDMAVFFLLFVYVAIICLAAVGIIAYTRSITIAINNKQLFEDLTKLGANNKYIRRTVNSQLTKIFVYPTVIGGVGMLFMMFLIFVVNDGRFSPSEMIAYRYDLLIFAAVCVYIFILYRVSFKKMLRILKV</sequence>
<reference evidence="8 9" key="1">
    <citation type="submission" date="2021-03" db="EMBL/GenBank/DDBJ databases">
        <title>Enterococcal diversity collection.</title>
        <authorList>
            <person name="Gilmore M.S."/>
            <person name="Schwartzman J."/>
            <person name="Van Tyne D."/>
            <person name="Martin M."/>
            <person name="Earl A.M."/>
            <person name="Manson A.L."/>
            <person name="Straub T."/>
            <person name="Salamzade R."/>
            <person name="Saavedra J."/>
            <person name="Lebreton F."/>
            <person name="Prichula J."/>
            <person name="Schaufler K."/>
            <person name="Gaca A."/>
            <person name="Sgardioli B."/>
            <person name="Wagenaar J."/>
            <person name="Strong T."/>
        </authorList>
    </citation>
    <scope>NUCLEOTIDE SEQUENCE [LARGE SCALE GENOMIC DNA]</scope>
    <source>
        <strain evidence="8 9">669A</strain>
    </source>
</reference>
<name>A0ABS3L8S4_9ENTE</name>
<dbReference type="InterPro" id="IPR003838">
    <property type="entry name" value="ABC3_permease_C"/>
</dbReference>
<evidence type="ECO:0000313" key="8">
    <source>
        <dbReference type="EMBL" id="MBO1306044.1"/>
    </source>
</evidence>
<feature type="transmembrane region" description="Helical" evidence="6">
    <location>
        <begin position="569"/>
        <end position="593"/>
    </location>
</feature>
<evidence type="ECO:0000256" key="2">
    <source>
        <dbReference type="ARBA" id="ARBA00022475"/>
    </source>
</evidence>
<keyword evidence="2" id="KW-1003">Cell membrane</keyword>
<evidence type="ECO:0000256" key="3">
    <source>
        <dbReference type="ARBA" id="ARBA00022692"/>
    </source>
</evidence>
<dbReference type="Pfam" id="PF02687">
    <property type="entry name" value="FtsX"/>
    <property type="match status" value="1"/>
</dbReference>
<evidence type="ECO:0000256" key="1">
    <source>
        <dbReference type="ARBA" id="ARBA00004651"/>
    </source>
</evidence>
<feature type="transmembrane region" description="Helical" evidence="6">
    <location>
        <begin position="155"/>
        <end position="176"/>
    </location>
</feature>
<dbReference type="PANTHER" id="PTHR46795">
    <property type="entry name" value="ABC TRANSPORTER PERMEASE-RELATED-RELATED"/>
    <property type="match status" value="1"/>
</dbReference>
<keyword evidence="5 6" id="KW-0472">Membrane</keyword>
<feature type="transmembrane region" description="Helical" evidence="6">
    <location>
        <begin position="197"/>
        <end position="222"/>
    </location>
</feature>
<evidence type="ECO:0000256" key="6">
    <source>
        <dbReference type="SAM" id="Phobius"/>
    </source>
</evidence>
<feature type="transmembrane region" description="Helical" evidence="6">
    <location>
        <begin position="60"/>
        <end position="81"/>
    </location>
</feature>
<feature type="transmembrane region" description="Helical" evidence="6">
    <location>
        <begin position="112"/>
        <end position="135"/>
    </location>
</feature>
<evidence type="ECO:0000259" key="7">
    <source>
        <dbReference type="Pfam" id="PF02687"/>
    </source>
</evidence>
<feature type="transmembrane region" description="Helical" evidence="6">
    <location>
        <begin position="234"/>
        <end position="255"/>
    </location>
</feature>
<keyword evidence="4 6" id="KW-1133">Transmembrane helix</keyword>
<evidence type="ECO:0000256" key="4">
    <source>
        <dbReference type="ARBA" id="ARBA00022989"/>
    </source>
</evidence>
<dbReference type="Proteomes" id="UP000664601">
    <property type="component" value="Unassembled WGS sequence"/>
</dbReference>
<feature type="domain" description="ABC3 transporter permease C-terminal" evidence="7">
    <location>
        <begin position="60"/>
        <end position="180"/>
    </location>
</feature>
<protein>
    <submittedName>
        <fullName evidence="8">ABC transporter permease</fullName>
    </submittedName>
</protein>
<feature type="transmembrane region" description="Helical" evidence="6">
    <location>
        <begin position="21"/>
        <end position="40"/>
    </location>
</feature>
<feature type="transmembrane region" description="Helical" evidence="6">
    <location>
        <begin position="284"/>
        <end position="304"/>
    </location>
</feature>
<gene>
    <name evidence="8" type="ORF">JZO70_07720</name>
</gene>
<feature type="transmembrane region" description="Helical" evidence="6">
    <location>
        <begin position="664"/>
        <end position="685"/>
    </location>
</feature>
<dbReference type="PANTHER" id="PTHR46795:SF3">
    <property type="entry name" value="ABC TRANSPORTER PERMEASE"/>
    <property type="match status" value="1"/>
</dbReference>
<proteinExistence type="predicted"/>
<accession>A0ABS3L8S4</accession>